<dbReference type="InterPro" id="IPR036291">
    <property type="entry name" value="NAD(P)-bd_dom_sf"/>
</dbReference>
<dbReference type="Proteomes" id="UP001287356">
    <property type="component" value="Unassembled WGS sequence"/>
</dbReference>
<keyword evidence="2" id="KW-0560">Oxidoreductase</keyword>
<dbReference type="PRINTS" id="PR00081">
    <property type="entry name" value="GDHRDH"/>
</dbReference>
<feature type="compositionally biased region" description="Polar residues" evidence="3">
    <location>
        <begin position="1"/>
        <end position="11"/>
    </location>
</feature>
<sequence>MPHAESATTKPAAQGDSDKTIPSLAGQVILITGGTGGLGAASAVQLARGGPARIYVSGRREPAAAAVIDAMRAALPTSSTSSTDVRFLRCDLADLASVRAAADEVLAREARLDVLLANAGVAAVPPARTSDGYEVHFGTNHVGHALLVRKLLPLLQAARGRVVFVTSFGYRGAWGIPFASIKPQEGAAATEGKQQQQQQRQSQEWTVPVVSRWTRYAESKLANILYARELAERYPEVASVSVTPGFVATGMTEGMGLWDRAMVRAGSHLFSGRRGMVSAEDGARNQVWAASVDRGALAAGGLYDPVGVLAAEKSLTGPARDRELGRRLWDWTEGELKGWL</sequence>
<comment type="similarity">
    <text evidence="1">Belongs to the short-chain dehydrogenases/reductases (SDR) family.</text>
</comment>
<accession>A0AAE0KIF9</accession>
<dbReference type="AlphaFoldDB" id="A0AAE0KIF9"/>
<proteinExistence type="inferred from homology"/>
<name>A0AAE0KIF9_9PEZI</name>
<evidence type="ECO:0000313" key="4">
    <source>
        <dbReference type="EMBL" id="KAK3376847.1"/>
    </source>
</evidence>
<reference evidence="4" key="2">
    <citation type="submission" date="2023-06" db="EMBL/GenBank/DDBJ databases">
        <authorList>
            <consortium name="Lawrence Berkeley National Laboratory"/>
            <person name="Haridas S."/>
            <person name="Hensen N."/>
            <person name="Bonometti L."/>
            <person name="Westerberg I."/>
            <person name="Brannstrom I.O."/>
            <person name="Guillou S."/>
            <person name="Cros-Aarteil S."/>
            <person name="Calhoun S."/>
            <person name="Kuo A."/>
            <person name="Mondo S."/>
            <person name="Pangilinan J."/>
            <person name="Riley R."/>
            <person name="Labutti K."/>
            <person name="Andreopoulos B."/>
            <person name="Lipzen A."/>
            <person name="Chen C."/>
            <person name="Yanf M."/>
            <person name="Daum C."/>
            <person name="Ng V."/>
            <person name="Clum A."/>
            <person name="Steindorff A."/>
            <person name="Ohm R."/>
            <person name="Martin F."/>
            <person name="Silar P."/>
            <person name="Natvig D."/>
            <person name="Lalanne C."/>
            <person name="Gautier V."/>
            <person name="Ament-Velasquez S.L."/>
            <person name="Kruys A."/>
            <person name="Hutchinson M.I."/>
            <person name="Powell A.J."/>
            <person name="Barry K."/>
            <person name="Miller A.N."/>
            <person name="Grigoriev I.V."/>
            <person name="Debuchy R."/>
            <person name="Gladieux P."/>
            <person name="Thoren M.H."/>
            <person name="Johannesson H."/>
        </authorList>
    </citation>
    <scope>NUCLEOTIDE SEQUENCE</scope>
    <source>
        <strain evidence="4">CBS 958.72</strain>
    </source>
</reference>
<dbReference type="Gene3D" id="3.40.50.720">
    <property type="entry name" value="NAD(P)-binding Rossmann-like Domain"/>
    <property type="match status" value="1"/>
</dbReference>
<gene>
    <name evidence="4" type="ORF">B0T24DRAFT_230829</name>
</gene>
<reference evidence="4" key="1">
    <citation type="journal article" date="2023" name="Mol. Phylogenet. Evol.">
        <title>Genome-scale phylogeny and comparative genomics of the fungal order Sordariales.</title>
        <authorList>
            <person name="Hensen N."/>
            <person name="Bonometti L."/>
            <person name="Westerberg I."/>
            <person name="Brannstrom I.O."/>
            <person name="Guillou S."/>
            <person name="Cros-Aarteil S."/>
            <person name="Calhoun S."/>
            <person name="Haridas S."/>
            <person name="Kuo A."/>
            <person name="Mondo S."/>
            <person name="Pangilinan J."/>
            <person name="Riley R."/>
            <person name="LaButti K."/>
            <person name="Andreopoulos B."/>
            <person name="Lipzen A."/>
            <person name="Chen C."/>
            <person name="Yan M."/>
            <person name="Daum C."/>
            <person name="Ng V."/>
            <person name="Clum A."/>
            <person name="Steindorff A."/>
            <person name="Ohm R.A."/>
            <person name="Martin F."/>
            <person name="Silar P."/>
            <person name="Natvig D.O."/>
            <person name="Lalanne C."/>
            <person name="Gautier V."/>
            <person name="Ament-Velasquez S.L."/>
            <person name="Kruys A."/>
            <person name="Hutchinson M.I."/>
            <person name="Powell A.J."/>
            <person name="Barry K."/>
            <person name="Miller A.N."/>
            <person name="Grigoriev I.V."/>
            <person name="Debuchy R."/>
            <person name="Gladieux P."/>
            <person name="Hiltunen Thoren M."/>
            <person name="Johannesson H."/>
        </authorList>
    </citation>
    <scope>NUCLEOTIDE SEQUENCE</scope>
    <source>
        <strain evidence="4">CBS 958.72</strain>
    </source>
</reference>
<dbReference type="EMBL" id="JAULSN010000003">
    <property type="protein sequence ID" value="KAK3376847.1"/>
    <property type="molecule type" value="Genomic_DNA"/>
</dbReference>
<organism evidence="4 5">
    <name type="scientific">Lasiosphaeria ovina</name>
    <dbReference type="NCBI Taxonomy" id="92902"/>
    <lineage>
        <taxon>Eukaryota</taxon>
        <taxon>Fungi</taxon>
        <taxon>Dikarya</taxon>
        <taxon>Ascomycota</taxon>
        <taxon>Pezizomycotina</taxon>
        <taxon>Sordariomycetes</taxon>
        <taxon>Sordariomycetidae</taxon>
        <taxon>Sordariales</taxon>
        <taxon>Lasiosphaeriaceae</taxon>
        <taxon>Lasiosphaeria</taxon>
    </lineage>
</organism>
<dbReference type="SUPFAM" id="SSF51735">
    <property type="entry name" value="NAD(P)-binding Rossmann-fold domains"/>
    <property type="match status" value="1"/>
</dbReference>
<feature type="region of interest" description="Disordered" evidence="3">
    <location>
        <begin position="1"/>
        <end position="20"/>
    </location>
</feature>
<dbReference type="PANTHER" id="PTHR24320:SF154">
    <property type="entry name" value="OXIDOREDUCTASE, SHORT-CHAIN DEHYDROGENASE_REDUCTASE FAMILY (AFU_ORTHOLOGUE AFUA_2G04560)"/>
    <property type="match status" value="1"/>
</dbReference>
<evidence type="ECO:0000256" key="1">
    <source>
        <dbReference type="ARBA" id="ARBA00006484"/>
    </source>
</evidence>
<dbReference type="Pfam" id="PF00106">
    <property type="entry name" value="adh_short"/>
    <property type="match status" value="1"/>
</dbReference>
<evidence type="ECO:0000256" key="2">
    <source>
        <dbReference type="ARBA" id="ARBA00023002"/>
    </source>
</evidence>
<comment type="caution">
    <text evidence="4">The sequence shown here is derived from an EMBL/GenBank/DDBJ whole genome shotgun (WGS) entry which is preliminary data.</text>
</comment>
<evidence type="ECO:0000313" key="5">
    <source>
        <dbReference type="Proteomes" id="UP001287356"/>
    </source>
</evidence>
<dbReference type="GO" id="GO:0016491">
    <property type="term" value="F:oxidoreductase activity"/>
    <property type="evidence" value="ECO:0007669"/>
    <property type="project" value="UniProtKB-KW"/>
</dbReference>
<evidence type="ECO:0000256" key="3">
    <source>
        <dbReference type="SAM" id="MobiDB-lite"/>
    </source>
</evidence>
<keyword evidence="5" id="KW-1185">Reference proteome</keyword>
<dbReference type="InterPro" id="IPR002347">
    <property type="entry name" value="SDR_fam"/>
</dbReference>
<dbReference type="PANTHER" id="PTHR24320">
    <property type="entry name" value="RETINOL DEHYDROGENASE"/>
    <property type="match status" value="1"/>
</dbReference>
<protein>
    <submittedName>
        <fullName evidence="4">Oxidoreductase</fullName>
    </submittedName>
</protein>